<feature type="compositionally biased region" description="Polar residues" evidence="1">
    <location>
        <begin position="159"/>
        <end position="179"/>
    </location>
</feature>
<keyword evidence="3" id="KW-1185">Reference proteome</keyword>
<dbReference type="AlphaFoldDB" id="A0A8H6HBY3"/>
<gene>
    <name evidence="2" type="ORF">DFP72DRAFT_857818</name>
</gene>
<protein>
    <submittedName>
        <fullName evidence="2">Uncharacterized protein</fullName>
    </submittedName>
</protein>
<organism evidence="2 3">
    <name type="scientific">Ephemerocybe angulata</name>
    <dbReference type="NCBI Taxonomy" id="980116"/>
    <lineage>
        <taxon>Eukaryota</taxon>
        <taxon>Fungi</taxon>
        <taxon>Dikarya</taxon>
        <taxon>Basidiomycota</taxon>
        <taxon>Agaricomycotina</taxon>
        <taxon>Agaricomycetes</taxon>
        <taxon>Agaricomycetidae</taxon>
        <taxon>Agaricales</taxon>
        <taxon>Agaricineae</taxon>
        <taxon>Psathyrellaceae</taxon>
        <taxon>Ephemerocybe</taxon>
    </lineage>
</organism>
<proteinExistence type="predicted"/>
<reference evidence="2 3" key="1">
    <citation type="submission" date="2020-07" db="EMBL/GenBank/DDBJ databases">
        <title>Comparative genomics of pyrophilous fungi reveals a link between fire events and developmental genes.</title>
        <authorList>
            <consortium name="DOE Joint Genome Institute"/>
            <person name="Steindorff A.S."/>
            <person name="Carver A."/>
            <person name="Calhoun S."/>
            <person name="Stillman K."/>
            <person name="Liu H."/>
            <person name="Lipzen A."/>
            <person name="Pangilinan J."/>
            <person name="Labutti K."/>
            <person name="Bruns T.D."/>
            <person name="Grigoriev I.V."/>
        </authorList>
    </citation>
    <scope>NUCLEOTIDE SEQUENCE [LARGE SCALE GENOMIC DNA]</scope>
    <source>
        <strain evidence="2 3">CBS 144469</strain>
    </source>
</reference>
<evidence type="ECO:0000256" key="1">
    <source>
        <dbReference type="SAM" id="MobiDB-lite"/>
    </source>
</evidence>
<name>A0A8H6HBY3_9AGAR</name>
<comment type="caution">
    <text evidence="2">The sequence shown here is derived from an EMBL/GenBank/DDBJ whole genome shotgun (WGS) entry which is preliminary data.</text>
</comment>
<feature type="region of interest" description="Disordered" evidence="1">
    <location>
        <begin position="149"/>
        <end position="179"/>
    </location>
</feature>
<accession>A0A8H6HBY3</accession>
<evidence type="ECO:0000313" key="2">
    <source>
        <dbReference type="EMBL" id="KAF6744219.1"/>
    </source>
</evidence>
<evidence type="ECO:0000313" key="3">
    <source>
        <dbReference type="Proteomes" id="UP000521943"/>
    </source>
</evidence>
<dbReference type="Proteomes" id="UP000521943">
    <property type="component" value="Unassembled WGS sequence"/>
</dbReference>
<sequence>MAHYTLPPLDFSDLSTFYSTEPVHIRPVGRGPPLSPSDFVCDLIDLFSHVYGLEGDRFAVWTDIVGALALNVEELIRIGQSSSDRLTTSLEFKEFILKTAKSPGTISSIELVTSAGVPTTVTDWFGDQDTVLLHHLGFIFMSWWPHQNPQSQSQQRSSLESNPGLSDAGSSTTRSDQSFVSVAEHPRAMAVAALARSQQRRLLQDNPHVGIGPLKTTKDVEGAIRAITAATASKLTKMGRNLLTLFKFDSEGSSSEVETRHSEGSAEEGERSFSELTTVAFWRRNSLMSLGRDWNGKISEDFSRGGSVATIDAKVSYVDTTPRADNLNSDQITGMDLSLQVEVKIKRTTHAEAIARDLADLFTVVTELFHQVASYSAEGSGENPNHDPPFGNLLRFINEGLHLGSRKSLLVHCSDNLEDIAGWECSSCPCSAYLQSVLTASASAE</sequence>
<dbReference type="EMBL" id="JACGCI010000125">
    <property type="protein sequence ID" value="KAF6744219.1"/>
    <property type="molecule type" value="Genomic_DNA"/>
</dbReference>